<evidence type="ECO:0000256" key="1">
    <source>
        <dbReference type="ARBA" id="ARBA00007847"/>
    </source>
</evidence>
<keyword evidence="4" id="KW-1185">Reference proteome</keyword>
<dbReference type="Gene3D" id="3.40.50.1860">
    <property type="match status" value="2"/>
</dbReference>
<comment type="caution">
    <text evidence="3">The sequence shown here is derived from an EMBL/GenBank/DDBJ whole genome shotgun (WGS) entry which is preliminary data.</text>
</comment>
<dbReference type="NCBIfam" id="TIGR00035">
    <property type="entry name" value="asp_race"/>
    <property type="match status" value="1"/>
</dbReference>
<dbReference type="PANTHER" id="PTHR21198">
    <property type="entry name" value="GLUTAMATE RACEMASE"/>
    <property type="match status" value="1"/>
</dbReference>
<dbReference type="InterPro" id="IPR015942">
    <property type="entry name" value="Asp/Glu/hydantoin_racemase"/>
</dbReference>
<comment type="similarity">
    <text evidence="1">Belongs to the aspartate/glutamate racemases family.</text>
</comment>
<sequence>MAWPPSAEPARPAVAQRWRTIGLIGGLGPLACARFYARLVELTNADADDAHPEMILLSSPSIPSRLDHLLHGGPSPVPALQEVARRLQEAGAELIALPSLTSQTYRREIAAALDIPVVDMITALTGHLRAAGVSCPALAVTDGTRRTGHLHRALTAEGLSPILPGPKDQERIQECVHLVKSGQITAARELFRSVMDASWASAGDAFVIGCTDLSPLVTDLPPNSHDVGDIYARAVLSDAAAPPQLPALRLSDRTGRIH</sequence>
<proteinExistence type="inferred from homology"/>
<evidence type="ECO:0000313" key="3">
    <source>
        <dbReference type="EMBL" id="MFA3843241.1"/>
    </source>
</evidence>
<evidence type="ECO:0000256" key="2">
    <source>
        <dbReference type="ARBA" id="ARBA00023235"/>
    </source>
</evidence>
<dbReference type="SUPFAM" id="SSF53681">
    <property type="entry name" value="Aspartate/glutamate racemase"/>
    <property type="match status" value="2"/>
</dbReference>
<keyword evidence="2" id="KW-0413">Isomerase</keyword>
<dbReference type="InterPro" id="IPR001920">
    <property type="entry name" value="Asp/Glu_race"/>
</dbReference>
<evidence type="ECO:0000313" key="4">
    <source>
        <dbReference type="Proteomes" id="UP001571476"/>
    </source>
</evidence>
<name>A0ABV4T175_9ACTN</name>
<organism evidence="3 4">
    <name type="scientific">Streptomyces aureus</name>
    <dbReference type="NCBI Taxonomy" id="193461"/>
    <lineage>
        <taxon>Bacteria</taxon>
        <taxon>Bacillati</taxon>
        <taxon>Actinomycetota</taxon>
        <taxon>Actinomycetes</taxon>
        <taxon>Kitasatosporales</taxon>
        <taxon>Streptomycetaceae</taxon>
        <taxon>Streptomyces</taxon>
    </lineage>
</organism>
<dbReference type="InterPro" id="IPR004380">
    <property type="entry name" value="Asp_race"/>
</dbReference>
<gene>
    <name evidence="3" type="ORF">ACEG43_45200</name>
</gene>
<dbReference type="Pfam" id="PF01177">
    <property type="entry name" value="Asp_Glu_race"/>
    <property type="match status" value="1"/>
</dbReference>
<reference evidence="3 4" key="1">
    <citation type="submission" date="2024-08" db="EMBL/GenBank/DDBJ databases">
        <title>Genome sequence of Streptomyces aureus CACIA-1.46HGO.</title>
        <authorList>
            <person name="Evangelista-Martinez Z."/>
        </authorList>
    </citation>
    <scope>NUCLEOTIDE SEQUENCE [LARGE SCALE GENOMIC DNA]</scope>
    <source>
        <strain evidence="3 4">CACIA-1.46HGO</strain>
    </source>
</reference>
<protein>
    <submittedName>
        <fullName evidence="3">Aspartate/glutamate racemase family protein</fullName>
    </submittedName>
</protein>
<accession>A0ABV4T175</accession>
<dbReference type="EMBL" id="JBGOSP010000054">
    <property type="protein sequence ID" value="MFA3843241.1"/>
    <property type="molecule type" value="Genomic_DNA"/>
</dbReference>
<dbReference type="PANTHER" id="PTHR21198:SF7">
    <property type="entry name" value="ASPARTATE-GLUTAMATE RACEMASE FAMILY"/>
    <property type="match status" value="1"/>
</dbReference>
<dbReference type="Proteomes" id="UP001571476">
    <property type="component" value="Unassembled WGS sequence"/>
</dbReference>